<evidence type="ECO:0000313" key="3">
    <source>
        <dbReference type="Proteomes" id="UP000479000"/>
    </source>
</evidence>
<organism evidence="2 3">
    <name type="scientific">Nesidiocoris tenuis</name>
    <dbReference type="NCBI Taxonomy" id="355587"/>
    <lineage>
        <taxon>Eukaryota</taxon>
        <taxon>Metazoa</taxon>
        <taxon>Ecdysozoa</taxon>
        <taxon>Arthropoda</taxon>
        <taxon>Hexapoda</taxon>
        <taxon>Insecta</taxon>
        <taxon>Pterygota</taxon>
        <taxon>Neoptera</taxon>
        <taxon>Paraneoptera</taxon>
        <taxon>Hemiptera</taxon>
        <taxon>Heteroptera</taxon>
        <taxon>Panheteroptera</taxon>
        <taxon>Cimicomorpha</taxon>
        <taxon>Miridae</taxon>
        <taxon>Dicyphina</taxon>
        <taxon>Nesidiocoris</taxon>
    </lineage>
</organism>
<evidence type="ECO:0000313" key="2">
    <source>
        <dbReference type="EMBL" id="CAB0020510.1"/>
    </source>
</evidence>
<dbReference type="AlphaFoldDB" id="A0A6H5HQ14"/>
<keyword evidence="3" id="KW-1185">Reference proteome</keyword>
<evidence type="ECO:0000256" key="1">
    <source>
        <dbReference type="SAM" id="MobiDB-lite"/>
    </source>
</evidence>
<gene>
    <name evidence="2" type="ORF">NTEN_LOCUS24083</name>
</gene>
<accession>A0A6H5HQ14</accession>
<sequence>KVHCHSYLKNCLLDNHCNYSIWYALRTKMFYCRFGFYTPCNVNQQILRSLSRIPPYRKILMVIGNQYPYKWLTCKQEKIVVLACTQTQGTREQYRDCHKAGVFARAQAPSLQAGSEAKHSISTVFTEVTRSGAISEWSPYSLNSNILSNSNDSKELGHSSTASTSDAENASSVDHELTIALQGKLGTCQPNWARPCQEQKALSDLVPRINWEIGTLMSTDHYVGNTRRVNRSIGIVLKSKIGTELQEKLYLIHIHSESLPQQVNPQNVKNLLLPHSSHGPYEFPKINHHLPISVFSINRVIPLSIIIIYLYNRAPIQSDYIRLGHPRRGTSSNMRPVAIQQSMIGTDVKNGLLFFTELLVRISPSSGPDRHNITSFTYSAIVSGAGAAYVVSVGYVFTVTNWLGCRYTRDGECQASPAAVAVYHYSTAVNLQQLVGLRAGAATGPRCPAHPHGPHRIPSTLLPSIILSETLKRTGLSIVPYIERKITMSSKPYISQEFPSGGYNLGWMRIPTLAQHRASSKENGRGAAQVRPTGCLRLPEEAVMVVSGADPIHLLVKERKILCKEKDKPVSKIKKKKKFLEEKKRKGSGKRSGTTPNKEPGPGVRFHALVHNLGARRVRSTCTSPSSSRDTEIWNLAQKHKISKLKLIVIKIGVKLTMEQKLKLIIELDVKLTMKQKLKLIIEIEVKLTMKPKLKLIGSIVMELRAGKKGKMTKIVKFVDVSLALRVRRAVSAARERREWLHFAITNIRERLMEDISVDRTEQGHGISLCDLTTGHRVSSPNTAAAPLMRIRTWNILLSRKSARESLISGSLSLLRKDFFARSRPAIDPSLVNGRNP</sequence>
<feature type="non-terminal residue" evidence="2">
    <location>
        <position position="1"/>
    </location>
</feature>
<feature type="non-terminal residue" evidence="2">
    <location>
        <position position="837"/>
    </location>
</feature>
<protein>
    <submittedName>
        <fullName evidence="2">Uncharacterized protein</fullName>
    </submittedName>
</protein>
<reference evidence="2 3" key="1">
    <citation type="submission" date="2020-02" db="EMBL/GenBank/DDBJ databases">
        <authorList>
            <person name="Ferguson B K."/>
        </authorList>
    </citation>
    <scope>NUCLEOTIDE SEQUENCE [LARGE SCALE GENOMIC DNA]</scope>
</reference>
<feature type="region of interest" description="Disordered" evidence="1">
    <location>
        <begin position="573"/>
        <end position="604"/>
    </location>
</feature>
<name>A0A6H5HQ14_9HEMI</name>
<dbReference type="Proteomes" id="UP000479000">
    <property type="component" value="Unassembled WGS sequence"/>
</dbReference>
<dbReference type="EMBL" id="CADCXU010035389">
    <property type="protein sequence ID" value="CAB0020510.1"/>
    <property type="molecule type" value="Genomic_DNA"/>
</dbReference>
<proteinExistence type="predicted"/>